<name>G7VH73_9CREN</name>
<dbReference type="HOGENOM" id="CLU_3245495_0_0_2"/>
<proteinExistence type="predicted"/>
<dbReference type="EMBL" id="CP003098">
    <property type="protein sequence ID" value="AET31976.1"/>
    <property type="molecule type" value="Genomic_DNA"/>
</dbReference>
<gene>
    <name evidence="1" type="ORF">P186_0524</name>
</gene>
<keyword evidence="2" id="KW-1185">Reference proteome</keyword>
<dbReference type="GeneID" id="74305725"/>
<accession>G7VH73</accession>
<protein>
    <submittedName>
        <fullName evidence="1">Uncharacterized protein</fullName>
    </submittedName>
</protein>
<dbReference type="KEGG" id="pyr:P186_0524"/>
<dbReference type="BioCyc" id="PSP1104324:GJSN-513-MONOMER"/>
<evidence type="ECO:0000313" key="2">
    <source>
        <dbReference type="Proteomes" id="UP000005867"/>
    </source>
</evidence>
<sequence>MGRRQDLLRSGGPPPRGYVWIAAGVFLDVAAGFHAGDLAGVE</sequence>
<dbReference type="RefSeq" id="WP_014287804.1">
    <property type="nucleotide sequence ID" value="NC_016645.1"/>
</dbReference>
<dbReference type="Proteomes" id="UP000005867">
    <property type="component" value="Chromosome"/>
</dbReference>
<organism evidence="1 2">
    <name type="scientific">Pyrobaculum ferrireducens</name>
    <dbReference type="NCBI Taxonomy" id="1104324"/>
    <lineage>
        <taxon>Archaea</taxon>
        <taxon>Thermoproteota</taxon>
        <taxon>Thermoprotei</taxon>
        <taxon>Thermoproteales</taxon>
        <taxon>Thermoproteaceae</taxon>
        <taxon>Pyrobaculum</taxon>
    </lineage>
</organism>
<evidence type="ECO:0000313" key="1">
    <source>
        <dbReference type="EMBL" id="AET31976.1"/>
    </source>
</evidence>
<reference evidence="1 2" key="1">
    <citation type="journal article" date="2012" name="J. Bacteriol.">
        <title>Complete genome sequence of strain 1860, a crenarchaeon of the genus pyrobaculum able to grow with various electron acceptors.</title>
        <authorList>
            <person name="Mardanov A.V."/>
            <person name="Gumerov V.M."/>
            <person name="Slobodkina G.B."/>
            <person name="Beletsky A.V."/>
            <person name="Bonch-Osmolovskaya E.A."/>
            <person name="Ravin N.V."/>
            <person name="Skryabin K.G."/>
        </authorList>
    </citation>
    <scope>NUCLEOTIDE SEQUENCE [LARGE SCALE GENOMIC DNA]</scope>
    <source>
        <strain evidence="1 2">1860</strain>
    </source>
</reference>
<dbReference type="AlphaFoldDB" id="G7VH73"/>